<proteinExistence type="predicted"/>
<sequence>MRYPWNGSVSRKYRNARWMVLRWDGETMKNGSFSGLRGVNVACTIWLHRYSCG</sequence>
<dbReference type="EMBL" id="AASDFP010000130">
    <property type="protein sequence ID" value="EFB2195453.1"/>
    <property type="molecule type" value="Genomic_DNA"/>
</dbReference>
<accession>A0A1X1LLU0</accession>
<protein>
    <submittedName>
        <fullName evidence="1">Mobilization protein</fullName>
    </submittedName>
</protein>
<dbReference type="EMBL" id="AAAGZE010000120">
    <property type="protein sequence ID" value="EAC1535132.1"/>
    <property type="molecule type" value="Genomic_DNA"/>
</dbReference>
<reference evidence="1 3" key="1">
    <citation type="submission" date="2018-10" db="EMBL/GenBank/DDBJ databases">
        <authorList>
            <consortium name="NARMS: The National Antimicrobial Resistance Monitoring System"/>
        </authorList>
    </citation>
    <scope>NUCLEOTIDE SEQUENCE [LARGE SCALE GENOMIC DNA]</scope>
    <source>
        <strain evidence="1 3">CVM N17EC1330</strain>
        <strain evidence="2 4">FSIS11921886</strain>
    </source>
</reference>
<dbReference type="Proteomes" id="UP000382540">
    <property type="component" value="Unassembled WGS sequence"/>
</dbReference>
<evidence type="ECO:0000313" key="1">
    <source>
        <dbReference type="EMBL" id="EAC1535132.1"/>
    </source>
</evidence>
<comment type="caution">
    <text evidence="1">The sequence shown here is derived from an EMBL/GenBank/DDBJ whole genome shotgun (WGS) entry which is preliminary data.</text>
</comment>
<dbReference type="AlphaFoldDB" id="A0A1X1LLU0"/>
<name>A0A1X1LLU0_ECOLX</name>
<dbReference type="Proteomes" id="UP000519859">
    <property type="component" value="Unassembled WGS sequence"/>
</dbReference>
<evidence type="ECO:0000313" key="2">
    <source>
        <dbReference type="EMBL" id="EFB2195453.1"/>
    </source>
</evidence>
<evidence type="ECO:0000313" key="4">
    <source>
        <dbReference type="Proteomes" id="UP000519859"/>
    </source>
</evidence>
<organism evidence="1 3">
    <name type="scientific">Escherichia coli</name>
    <dbReference type="NCBI Taxonomy" id="562"/>
    <lineage>
        <taxon>Bacteria</taxon>
        <taxon>Pseudomonadati</taxon>
        <taxon>Pseudomonadota</taxon>
        <taxon>Gammaproteobacteria</taxon>
        <taxon>Enterobacterales</taxon>
        <taxon>Enterobacteriaceae</taxon>
        <taxon>Escherichia</taxon>
    </lineage>
</organism>
<gene>
    <name evidence="1" type="ORF">D9J61_24485</name>
    <name evidence="2" type="ORF">FIJ20_25460</name>
</gene>
<evidence type="ECO:0000313" key="3">
    <source>
        <dbReference type="Proteomes" id="UP000382540"/>
    </source>
</evidence>